<organism evidence="2 3">
    <name type="scientific">Zophobas morio</name>
    <dbReference type="NCBI Taxonomy" id="2755281"/>
    <lineage>
        <taxon>Eukaryota</taxon>
        <taxon>Metazoa</taxon>
        <taxon>Ecdysozoa</taxon>
        <taxon>Arthropoda</taxon>
        <taxon>Hexapoda</taxon>
        <taxon>Insecta</taxon>
        <taxon>Pterygota</taxon>
        <taxon>Neoptera</taxon>
        <taxon>Endopterygota</taxon>
        <taxon>Coleoptera</taxon>
        <taxon>Polyphaga</taxon>
        <taxon>Cucujiformia</taxon>
        <taxon>Tenebrionidae</taxon>
        <taxon>Zophobas</taxon>
    </lineage>
</organism>
<feature type="domain" description="Zinc finger CHCC-type" evidence="1">
    <location>
        <begin position="84"/>
        <end position="119"/>
    </location>
</feature>
<evidence type="ECO:0000313" key="3">
    <source>
        <dbReference type="Proteomes" id="UP001168821"/>
    </source>
</evidence>
<sequence length="133" mass="15090">MSKIFAKNLPFFVLRQPKYLLPNVVAVARNSSDWVPQEKETHTGQKWDENDYRLSRFVGRPKHVNPNFAIDLIAEAPPKPCKERVVWCDGGGGPIGHPKVYINLDKPGNHACGYCGLRYYLDHDHGHLLGENL</sequence>
<protein>
    <recommendedName>
        <fullName evidence="1">Zinc finger CHCC-type domain-containing protein</fullName>
    </recommendedName>
</protein>
<dbReference type="InterPro" id="IPR019401">
    <property type="entry name" value="Znf_CHCC"/>
</dbReference>
<proteinExistence type="predicted"/>
<dbReference type="PANTHER" id="PTHR13156:SF0">
    <property type="entry name" value="NADH DEHYDROGENASE [UBIQUINONE] IRON-SULFUR PROTEIN 6, MITOCHONDRIAL"/>
    <property type="match status" value="1"/>
</dbReference>
<dbReference type="GO" id="GO:0006120">
    <property type="term" value="P:mitochondrial electron transport, NADH to ubiquinone"/>
    <property type="evidence" value="ECO:0007669"/>
    <property type="project" value="TreeGrafter"/>
</dbReference>
<dbReference type="GO" id="GO:0005739">
    <property type="term" value="C:mitochondrion"/>
    <property type="evidence" value="ECO:0007669"/>
    <property type="project" value="GOC"/>
</dbReference>
<dbReference type="Proteomes" id="UP001168821">
    <property type="component" value="Unassembled WGS sequence"/>
</dbReference>
<dbReference type="Gene3D" id="2.60.260.40">
    <property type="entry name" value="q5lls5 like domains"/>
    <property type="match status" value="1"/>
</dbReference>
<dbReference type="Pfam" id="PF10276">
    <property type="entry name" value="zf-CHCC"/>
    <property type="match status" value="1"/>
</dbReference>
<dbReference type="PANTHER" id="PTHR13156">
    <property type="entry name" value="NADH-UBIQUINONE OXIDOREDUCTASE 13 KD-A SUBUNIT"/>
    <property type="match status" value="1"/>
</dbReference>
<name>A0AA38IG89_9CUCU</name>
<accession>A0AA38IG89</accession>
<dbReference type="AlphaFoldDB" id="A0AA38IG89"/>
<comment type="caution">
    <text evidence="2">The sequence shown here is derived from an EMBL/GenBank/DDBJ whole genome shotgun (WGS) entry which is preliminary data.</text>
</comment>
<evidence type="ECO:0000259" key="1">
    <source>
        <dbReference type="Pfam" id="PF10276"/>
    </source>
</evidence>
<gene>
    <name evidence="2" type="ORF">Zmor_012539</name>
</gene>
<keyword evidence="3" id="KW-1185">Reference proteome</keyword>
<dbReference type="EMBL" id="JALNTZ010000004">
    <property type="protein sequence ID" value="KAJ3653279.1"/>
    <property type="molecule type" value="Genomic_DNA"/>
</dbReference>
<evidence type="ECO:0000313" key="2">
    <source>
        <dbReference type="EMBL" id="KAJ3653279.1"/>
    </source>
</evidence>
<reference evidence="2" key="1">
    <citation type="journal article" date="2023" name="G3 (Bethesda)">
        <title>Whole genome assemblies of Zophobas morio and Tenebrio molitor.</title>
        <authorList>
            <person name="Kaur S."/>
            <person name="Stinson S.A."/>
            <person name="diCenzo G.C."/>
        </authorList>
    </citation>
    <scope>NUCLEOTIDE SEQUENCE</scope>
    <source>
        <strain evidence="2">QUZm001</strain>
    </source>
</reference>
<dbReference type="FunFam" id="2.60.260.40:FF:000003">
    <property type="entry name" value="NADH dehydrogenase [ubiquinone] iron-sulfur protein 6, mitochondrial"/>
    <property type="match status" value="1"/>
</dbReference>